<evidence type="ECO:0000256" key="5">
    <source>
        <dbReference type="ARBA" id="ARBA00023136"/>
    </source>
</evidence>
<evidence type="ECO:0000256" key="2">
    <source>
        <dbReference type="ARBA" id="ARBA00009399"/>
    </source>
</evidence>
<feature type="compositionally biased region" description="Low complexity" evidence="6">
    <location>
        <begin position="19"/>
        <end position="42"/>
    </location>
</feature>
<dbReference type="InterPro" id="IPR007267">
    <property type="entry name" value="GtrA_DPMS_TM"/>
</dbReference>
<feature type="domain" description="GtrA/DPMS transmembrane" evidence="8">
    <location>
        <begin position="115"/>
        <end position="235"/>
    </location>
</feature>
<comment type="similarity">
    <text evidence="2">Belongs to the GtrA family.</text>
</comment>
<feature type="transmembrane region" description="Helical" evidence="7">
    <location>
        <begin position="211"/>
        <end position="234"/>
    </location>
</feature>
<keyword evidence="5 7" id="KW-0472">Membrane</keyword>
<gene>
    <name evidence="9" type="ORF">EIL87_17965</name>
</gene>
<keyword evidence="4 7" id="KW-1133">Transmembrane helix</keyword>
<evidence type="ECO:0000256" key="3">
    <source>
        <dbReference type="ARBA" id="ARBA00022692"/>
    </source>
</evidence>
<dbReference type="Proteomes" id="UP000274515">
    <property type="component" value="Unassembled WGS sequence"/>
</dbReference>
<feature type="transmembrane region" description="Helical" evidence="7">
    <location>
        <begin position="113"/>
        <end position="134"/>
    </location>
</feature>
<organism evidence="9 10">
    <name type="scientific">Saccharopolyspora rhizosphaerae</name>
    <dbReference type="NCBI Taxonomy" id="2492662"/>
    <lineage>
        <taxon>Bacteria</taxon>
        <taxon>Bacillati</taxon>
        <taxon>Actinomycetota</taxon>
        <taxon>Actinomycetes</taxon>
        <taxon>Pseudonocardiales</taxon>
        <taxon>Pseudonocardiaceae</taxon>
        <taxon>Saccharopolyspora</taxon>
    </lineage>
</organism>
<comment type="subcellular location">
    <subcellularLocation>
        <location evidence="1">Membrane</location>
        <topology evidence="1">Multi-pass membrane protein</topology>
    </subcellularLocation>
</comment>
<reference evidence="9 10" key="1">
    <citation type="submission" date="2018-11" db="EMBL/GenBank/DDBJ databases">
        <title>Saccharopolyspora rhizosphaerae sp. nov., an actinomycete isolated from rhizosphere soil in Thailand.</title>
        <authorList>
            <person name="Intra B."/>
            <person name="Euanorasetr J."/>
            <person name="Take A."/>
            <person name="Inahashi Y."/>
            <person name="Mori M."/>
            <person name="Panbangred W."/>
            <person name="Matsumoto A."/>
        </authorList>
    </citation>
    <scope>NUCLEOTIDE SEQUENCE [LARGE SCALE GENOMIC DNA]</scope>
    <source>
        <strain evidence="9 10">H219</strain>
    </source>
</reference>
<keyword evidence="3 7" id="KW-0812">Transmembrane</keyword>
<protein>
    <submittedName>
        <fullName evidence="9">GtrA family protein</fullName>
    </submittedName>
</protein>
<feature type="transmembrane region" description="Helical" evidence="7">
    <location>
        <begin position="181"/>
        <end position="205"/>
    </location>
</feature>
<dbReference type="OrthoDB" id="3828151at2"/>
<dbReference type="GO" id="GO:0005886">
    <property type="term" value="C:plasma membrane"/>
    <property type="evidence" value="ECO:0007669"/>
    <property type="project" value="TreeGrafter"/>
</dbReference>
<evidence type="ECO:0000256" key="6">
    <source>
        <dbReference type="SAM" id="MobiDB-lite"/>
    </source>
</evidence>
<evidence type="ECO:0000256" key="7">
    <source>
        <dbReference type="SAM" id="Phobius"/>
    </source>
</evidence>
<evidence type="ECO:0000259" key="8">
    <source>
        <dbReference type="Pfam" id="PF04138"/>
    </source>
</evidence>
<dbReference type="GO" id="GO:0000271">
    <property type="term" value="P:polysaccharide biosynthetic process"/>
    <property type="evidence" value="ECO:0007669"/>
    <property type="project" value="InterPro"/>
</dbReference>
<name>A0A3R8Q803_9PSEU</name>
<evidence type="ECO:0000313" key="9">
    <source>
        <dbReference type="EMBL" id="RRO15148.1"/>
    </source>
</evidence>
<evidence type="ECO:0000256" key="4">
    <source>
        <dbReference type="ARBA" id="ARBA00022989"/>
    </source>
</evidence>
<sequence length="237" mass="25744">MPPCLWRFRTRPRSALVDASRAGHLSGRSSSSTGSTQPSLSAHRVVLAPGTSGPRWIAKGHRYTRRGRVRRGPGVLGADGPGRLVLPSFREGEPVTVADTATEPKKLGVFAQLTRFIVIGGGCAVIDFGTYSLLLGVLGWPVWVSKSISFILGTTASYVINRKFTFQGAGQGNTTAKAGAFAVLYTTTFFVNMGSNQVLCVWFNAQDPWQFTLFWVIAQGLGTMINFIMLKLLIFRD</sequence>
<comment type="caution">
    <text evidence="9">The sequence shown here is derived from an EMBL/GenBank/DDBJ whole genome shotgun (WGS) entry which is preliminary data.</text>
</comment>
<accession>A0A3R8Q803</accession>
<proteinExistence type="inferred from homology"/>
<dbReference type="PANTHER" id="PTHR38459:SF6">
    <property type="entry name" value="ARABINOGALACTAN BIOSYNTHESIS RECRUITING PROTEIN RV3789"/>
    <property type="match status" value="1"/>
</dbReference>
<feature type="transmembrane region" description="Helical" evidence="7">
    <location>
        <begin position="140"/>
        <end position="160"/>
    </location>
</feature>
<dbReference type="InterPro" id="IPR051401">
    <property type="entry name" value="GtrA_CellWall_Glycosyl"/>
</dbReference>
<feature type="region of interest" description="Disordered" evidence="6">
    <location>
        <begin position="18"/>
        <end position="42"/>
    </location>
</feature>
<dbReference type="EMBL" id="RSAA01000016">
    <property type="protein sequence ID" value="RRO15148.1"/>
    <property type="molecule type" value="Genomic_DNA"/>
</dbReference>
<dbReference type="Pfam" id="PF04138">
    <property type="entry name" value="GtrA_DPMS_TM"/>
    <property type="match status" value="1"/>
</dbReference>
<dbReference type="PANTHER" id="PTHR38459">
    <property type="entry name" value="PROPHAGE BACTOPRENOL-LINKED GLUCOSE TRANSLOCASE HOMOLOG"/>
    <property type="match status" value="1"/>
</dbReference>
<evidence type="ECO:0000256" key="1">
    <source>
        <dbReference type="ARBA" id="ARBA00004141"/>
    </source>
</evidence>
<evidence type="ECO:0000313" key="10">
    <source>
        <dbReference type="Proteomes" id="UP000274515"/>
    </source>
</evidence>
<dbReference type="AlphaFoldDB" id="A0A3R8Q803"/>
<keyword evidence="10" id="KW-1185">Reference proteome</keyword>